<evidence type="ECO:0000313" key="3">
    <source>
        <dbReference type="Proteomes" id="UP000182229"/>
    </source>
</evidence>
<evidence type="ECO:0000256" key="1">
    <source>
        <dbReference type="SAM" id="SignalP"/>
    </source>
</evidence>
<dbReference type="OrthoDB" id="5379821at2"/>
<protein>
    <recommendedName>
        <fullName evidence="4">Lipoprotein</fullName>
    </recommendedName>
</protein>
<proteinExistence type="predicted"/>
<name>A0A1L9BG31_9BACT</name>
<evidence type="ECO:0008006" key="4">
    <source>
        <dbReference type="Google" id="ProtNLM"/>
    </source>
</evidence>
<dbReference type="PROSITE" id="PS51257">
    <property type="entry name" value="PROKAR_LIPOPROTEIN"/>
    <property type="match status" value="1"/>
</dbReference>
<dbReference type="EMBL" id="MPIN01000002">
    <property type="protein sequence ID" value="OJH41234.1"/>
    <property type="molecule type" value="Genomic_DNA"/>
</dbReference>
<keyword evidence="3" id="KW-1185">Reference proteome</keyword>
<accession>A0A1L9BG31</accession>
<dbReference type="AlphaFoldDB" id="A0A1L9BG31"/>
<organism evidence="2 3">
    <name type="scientific">Cystobacter ferrugineus</name>
    <dbReference type="NCBI Taxonomy" id="83449"/>
    <lineage>
        <taxon>Bacteria</taxon>
        <taxon>Pseudomonadati</taxon>
        <taxon>Myxococcota</taxon>
        <taxon>Myxococcia</taxon>
        <taxon>Myxococcales</taxon>
        <taxon>Cystobacterineae</taxon>
        <taxon>Archangiaceae</taxon>
        <taxon>Cystobacter</taxon>
    </lineage>
</organism>
<feature type="chain" id="PRO_5012431231" description="Lipoprotein" evidence="1">
    <location>
        <begin position="20"/>
        <end position="317"/>
    </location>
</feature>
<reference evidence="2 3" key="2">
    <citation type="submission" date="2016-12" db="EMBL/GenBank/DDBJ databases">
        <title>Draft Genome Sequence of Cystobacter ferrugineus Strain Cbfe23.</title>
        <authorList>
            <person name="Akbar S."/>
            <person name="Dowd S.E."/>
            <person name="Stevens D.C."/>
        </authorList>
    </citation>
    <scope>NUCLEOTIDE SEQUENCE [LARGE SCALE GENOMIC DNA]</scope>
    <source>
        <strain evidence="2 3">Cbfe23</strain>
    </source>
</reference>
<dbReference type="RefSeq" id="WP_071897693.1">
    <property type="nucleotide sequence ID" value="NZ_MPIN01000002.1"/>
</dbReference>
<dbReference type="Proteomes" id="UP000182229">
    <property type="component" value="Unassembled WGS sequence"/>
</dbReference>
<feature type="signal peptide" evidence="1">
    <location>
        <begin position="1"/>
        <end position="19"/>
    </location>
</feature>
<reference evidence="3" key="1">
    <citation type="submission" date="2016-11" db="EMBL/GenBank/DDBJ databases">
        <authorList>
            <person name="Shukria A."/>
            <person name="Stevens D.C."/>
        </authorList>
    </citation>
    <scope>NUCLEOTIDE SEQUENCE [LARGE SCALE GENOMIC DNA]</scope>
    <source>
        <strain evidence="3">Cbfe23</strain>
    </source>
</reference>
<sequence>MRTKQKWALTLLTALGAMSCGDSQPVDTYQSFIDGTRLDAKFQPTAGCGPLDKDGKPSTLKCYQYSKGWFNGVELSFHNLALTTPKDQLVKTSTATGVSYDFPEGCAIGKPFDQRTDTYPEDIQYSVFDTLPLSSSAIPLVRVKGWTGVSSFTCNAIKNDQSLKDGVFGGGEAEGESYAVRAIIDPTFAYARPNDTAPLTQFTYGWYRSLLLAYLDGGPVPVDGNGNVKTMDGLWLKPTSSSAKPTDLNARLVFQARPGEANWSPVVRLREVTANTTFKSLCYTEPCPEDAFNMASTPVTYTGVLFLGPVLPAVPAP</sequence>
<keyword evidence="1" id="KW-0732">Signal</keyword>
<gene>
    <name evidence="2" type="ORF">BON30_10175</name>
</gene>
<evidence type="ECO:0000313" key="2">
    <source>
        <dbReference type="EMBL" id="OJH41234.1"/>
    </source>
</evidence>
<comment type="caution">
    <text evidence="2">The sequence shown here is derived from an EMBL/GenBank/DDBJ whole genome shotgun (WGS) entry which is preliminary data.</text>
</comment>